<accession>A0AAE0KL77</accession>
<dbReference type="AlphaFoldDB" id="A0AAE0KL77"/>
<comment type="caution">
    <text evidence="1">The sequence shown here is derived from an EMBL/GenBank/DDBJ whole genome shotgun (WGS) entry which is preliminary data.</text>
</comment>
<keyword evidence="2" id="KW-1185">Reference proteome</keyword>
<name>A0AAE0KL77_9PEZI</name>
<organism evidence="1 2">
    <name type="scientific">Lasiosphaeria ovina</name>
    <dbReference type="NCBI Taxonomy" id="92902"/>
    <lineage>
        <taxon>Eukaryota</taxon>
        <taxon>Fungi</taxon>
        <taxon>Dikarya</taxon>
        <taxon>Ascomycota</taxon>
        <taxon>Pezizomycotina</taxon>
        <taxon>Sordariomycetes</taxon>
        <taxon>Sordariomycetidae</taxon>
        <taxon>Sordariales</taxon>
        <taxon>Lasiosphaeriaceae</taxon>
        <taxon>Lasiosphaeria</taxon>
    </lineage>
</organism>
<proteinExistence type="predicted"/>
<sequence>MDDLPRSKIISDNPIGNGLDAFRASFSSACESANVSCTPDAFEQFGKKRLYSAISSNSFDFDRIKPLLKAALTDNPDDTLIWDRVYNATPWVYTTGALMNSSEYRHYIDQVLLRELGTLYIGLLLYEIYFGGVAGLEVASKTVFKKCKDGSNPLFSNGWSGWPAGAKEKDVLAWFRDLIPKLETFVEGLNSC</sequence>
<reference evidence="1" key="1">
    <citation type="journal article" date="2023" name="Mol. Phylogenet. Evol.">
        <title>Genome-scale phylogeny and comparative genomics of the fungal order Sordariales.</title>
        <authorList>
            <person name="Hensen N."/>
            <person name="Bonometti L."/>
            <person name="Westerberg I."/>
            <person name="Brannstrom I.O."/>
            <person name="Guillou S."/>
            <person name="Cros-Aarteil S."/>
            <person name="Calhoun S."/>
            <person name="Haridas S."/>
            <person name="Kuo A."/>
            <person name="Mondo S."/>
            <person name="Pangilinan J."/>
            <person name="Riley R."/>
            <person name="LaButti K."/>
            <person name="Andreopoulos B."/>
            <person name="Lipzen A."/>
            <person name="Chen C."/>
            <person name="Yan M."/>
            <person name="Daum C."/>
            <person name="Ng V."/>
            <person name="Clum A."/>
            <person name="Steindorff A."/>
            <person name="Ohm R.A."/>
            <person name="Martin F."/>
            <person name="Silar P."/>
            <person name="Natvig D.O."/>
            <person name="Lalanne C."/>
            <person name="Gautier V."/>
            <person name="Ament-Velasquez S.L."/>
            <person name="Kruys A."/>
            <person name="Hutchinson M.I."/>
            <person name="Powell A.J."/>
            <person name="Barry K."/>
            <person name="Miller A.N."/>
            <person name="Grigoriev I.V."/>
            <person name="Debuchy R."/>
            <person name="Gladieux P."/>
            <person name="Hiltunen Thoren M."/>
            <person name="Johannesson H."/>
        </authorList>
    </citation>
    <scope>NUCLEOTIDE SEQUENCE</scope>
    <source>
        <strain evidence="1">CBS 958.72</strain>
    </source>
</reference>
<gene>
    <name evidence="1" type="ORF">B0T24DRAFT_654860</name>
</gene>
<evidence type="ECO:0000313" key="1">
    <source>
        <dbReference type="EMBL" id="KAK3378788.1"/>
    </source>
</evidence>
<dbReference type="Proteomes" id="UP001287356">
    <property type="component" value="Unassembled WGS sequence"/>
</dbReference>
<evidence type="ECO:0000313" key="2">
    <source>
        <dbReference type="Proteomes" id="UP001287356"/>
    </source>
</evidence>
<protein>
    <submittedName>
        <fullName evidence="1">Uncharacterized protein</fullName>
    </submittedName>
</protein>
<reference evidence="1" key="2">
    <citation type="submission" date="2023-06" db="EMBL/GenBank/DDBJ databases">
        <authorList>
            <consortium name="Lawrence Berkeley National Laboratory"/>
            <person name="Haridas S."/>
            <person name="Hensen N."/>
            <person name="Bonometti L."/>
            <person name="Westerberg I."/>
            <person name="Brannstrom I.O."/>
            <person name="Guillou S."/>
            <person name="Cros-Aarteil S."/>
            <person name="Calhoun S."/>
            <person name="Kuo A."/>
            <person name="Mondo S."/>
            <person name="Pangilinan J."/>
            <person name="Riley R."/>
            <person name="Labutti K."/>
            <person name="Andreopoulos B."/>
            <person name="Lipzen A."/>
            <person name="Chen C."/>
            <person name="Yanf M."/>
            <person name="Daum C."/>
            <person name="Ng V."/>
            <person name="Clum A."/>
            <person name="Steindorff A."/>
            <person name="Ohm R."/>
            <person name="Martin F."/>
            <person name="Silar P."/>
            <person name="Natvig D."/>
            <person name="Lalanne C."/>
            <person name="Gautier V."/>
            <person name="Ament-Velasquez S.L."/>
            <person name="Kruys A."/>
            <person name="Hutchinson M.I."/>
            <person name="Powell A.J."/>
            <person name="Barry K."/>
            <person name="Miller A.N."/>
            <person name="Grigoriev I.V."/>
            <person name="Debuchy R."/>
            <person name="Gladieux P."/>
            <person name="Thoren M.H."/>
            <person name="Johannesson H."/>
        </authorList>
    </citation>
    <scope>NUCLEOTIDE SEQUENCE</scope>
    <source>
        <strain evidence="1">CBS 958.72</strain>
    </source>
</reference>
<dbReference type="EMBL" id="JAULSN010000002">
    <property type="protein sequence ID" value="KAK3378788.1"/>
    <property type="molecule type" value="Genomic_DNA"/>
</dbReference>